<dbReference type="Proteomes" id="UP000317716">
    <property type="component" value="Unassembled WGS sequence"/>
</dbReference>
<evidence type="ECO:0000313" key="1">
    <source>
        <dbReference type="EMBL" id="TMQ56497.1"/>
    </source>
</evidence>
<accession>A0A538SYL7</accession>
<comment type="caution">
    <text evidence="1">The sequence shown here is derived from an EMBL/GenBank/DDBJ whole genome shotgun (WGS) entry which is preliminary data.</text>
</comment>
<sequence>MPDHAAAAAGHVGVSVEAVGGVLSRVLEGLGLSREMTGWHAVEVWPTLVGPRIARRTRAVAFRDGTLHVEVEGSAWMQELGYLKKDLVQRINHKLGGEHVRDVRFTPPGGKRLR</sequence>
<dbReference type="PANTHER" id="PTHR36456">
    <property type="entry name" value="UPF0232 PROTEIN SCO3875"/>
    <property type="match status" value="1"/>
</dbReference>
<reference evidence="1 2" key="1">
    <citation type="journal article" date="2019" name="Nat. Microbiol.">
        <title>Mediterranean grassland soil C-N compound turnover is dependent on rainfall and depth, and is mediated by genomically divergent microorganisms.</title>
        <authorList>
            <person name="Diamond S."/>
            <person name="Andeer P.F."/>
            <person name="Li Z."/>
            <person name="Crits-Christoph A."/>
            <person name="Burstein D."/>
            <person name="Anantharaman K."/>
            <person name="Lane K.R."/>
            <person name="Thomas B.C."/>
            <person name="Pan C."/>
            <person name="Northen T.R."/>
            <person name="Banfield J.F."/>
        </authorList>
    </citation>
    <scope>NUCLEOTIDE SEQUENCE [LARGE SCALE GENOMIC DNA]</scope>
    <source>
        <strain evidence="1">WS_2</strain>
    </source>
</reference>
<dbReference type="AlphaFoldDB" id="A0A538SYL7"/>
<dbReference type="Pfam" id="PF05258">
    <property type="entry name" value="DciA"/>
    <property type="match status" value="1"/>
</dbReference>
<evidence type="ECO:0000313" key="2">
    <source>
        <dbReference type="Proteomes" id="UP000317716"/>
    </source>
</evidence>
<protein>
    <submittedName>
        <fullName evidence="1">DUF721 domain-containing protein</fullName>
    </submittedName>
</protein>
<organism evidence="1 2">
    <name type="scientific">Eiseniibacteriota bacterium</name>
    <dbReference type="NCBI Taxonomy" id="2212470"/>
    <lineage>
        <taxon>Bacteria</taxon>
        <taxon>Candidatus Eiseniibacteriota</taxon>
    </lineage>
</organism>
<dbReference type="InterPro" id="IPR007922">
    <property type="entry name" value="DciA-like"/>
</dbReference>
<dbReference type="PANTHER" id="PTHR36456:SF1">
    <property type="entry name" value="UPF0232 PROTEIN SCO3875"/>
    <property type="match status" value="1"/>
</dbReference>
<proteinExistence type="predicted"/>
<dbReference type="EMBL" id="VBOS01000167">
    <property type="protein sequence ID" value="TMQ56497.1"/>
    <property type="molecule type" value="Genomic_DNA"/>
</dbReference>
<name>A0A538SYL7_UNCEI</name>
<gene>
    <name evidence="1" type="ORF">E6K72_05020</name>
</gene>